<sequence>QCPCCARGAPAYCEQFFPLNFVGGRSDGSSGLSHDGAPVLSHFFGQSSFASHSLCAASALVRVPADFPLELAGPFGCGFQTGAGAVLNSLQVRPGSSVAVLGAGAVGLAAVCAAKHIAGATTVIAVDVQAGRLDVARELGASHALDAGGDIETALRAICPRGVDYAIDTTGRIAVAEQWVGLLAAQGTLGLLASYGATDTLGVNAIGLMTAGKRIQGVMEGDSDIQTFIPQLMAHYQAGRFPVDRLVSYYDFEDINAAIAAAEGGTAIKAVLRMA</sequence>
<evidence type="ECO:0000256" key="1">
    <source>
        <dbReference type="ARBA" id="ARBA00001947"/>
    </source>
</evidence>
<dbReference type="PANTHER" id="PTHR43350">
    <property type="entry name" value="NAD-DEPENDENT ALCOHOL DEHYDROGENASE"/>
    <property type="match status" value="1"/>
</dbReference>
<evidence type="ECO:0000256" key="3">
    <source>
        <dbReference type="ARBA" id="ARBA00022723"/>
    </source>
</evidence>
<dbReference type="Pfam" id="PF00107">
    <property type="entry name" value="ADH_zinc_N"/>
    <property type="match status" value="1"/>
</dbReference>
<evidence type="ECO:0000259" key="6">
    <source>
        <dbReference type="Pfam" id="PF00107"/>
    </source>
</evidence>
<evidence type="ECO:0000313" key="7">
    <source>
        <dbReference type="EMBL" id="TGD70389.1"/>
    </source>
</evidence>
<reference evidence="7 8" key="1">
    <citation type="submission" date="2019-04" db="EMBL/GenBank/DDBJ databases">
        <title>Taxonomy of novel Haliea sp. from mangrove soil of West Coast of India.</title>
        <authorList>
            <person name="Verma A."/>
            <person name="Kumar P."/>
            <person name="Krishnamurthi S."/>
        </authorList>
    </citation>
    <scope>NUCLEOTIDE SEQUENCE [LARGE SCALE GENOMIC DNA]</scope>
    <source>
        <strain evidence="7 8">SAOS-164</strain>
    </source>
</reference>
<dbReference type="AlphaFoldDB" id="A0A4Z0LT23"/>
<evidence type="ECO:0000256" key="5">
    <source>
        <dbReference type="ARBA" id="ARBA00023002"/>
    </source>
</evidence>
<comment type="cofactor">
    <cofactor evidence="1">
        <name>Zn(2+)</name>
        <dbReference type="ChEBI" id="CHEBI:29105"/>
    </cofactor>
</comment>
<keyword evidence="3" id="KW-0479">Metal-binding</keyword>
<gene>
    <name evidence="7" type="ORF">E4634_21105</name>
</gene>
<dbReference type="GO" id="GO:0046872">
    <property type="term" value="F:metal ion binding"/>
    <property type="evidence" value="ECO:0007669"/>
    <property type="project" value="UniProtKB-KW"/>
</dbReference>
<comment type="caution">
    <text evidence="7">The sequence shown here is derived from an EMBL/GenBank/DDBJ whole genome shotgun (WGS) entry which is preliminary data.</text>
</comment>
<evidence type="ECO:0000256" key="2">
    <source>
        <dbReference type="ARBA" id="ARBA00008072"/>
    </source>
</evidence>
<feature type="non-terminal residue" evidence="7">
    <location>
        <position position="1"/>
    </location>
</feature>
<dbReference type="Gene3D" id="3.40.50.720">
    <property type="entry name" value="NAD(P)-binding Rossmann-like Domain"/>
    <property type="match status" value="1"/>
</dbReference>
<dbReference type="GO" id="GO:0016491">
    <property type="term" value="F:oxidoreductase activity"/>
    <property type="evidence" value="ECO:0007669"/>
    <property type="project" value="UniProtKB-KW"/>
</dbReference>
<feature type="domain" description="Alcohol dehydrogenase-like C-terminal" evidence="6">
    <location>
        <begin position="105"/>
        <end position="230"/>
    </location>
</feature>
<keyword evidence="4" id="KW-0862">Zinc</keyword>
<dbReference type="SUPFAM" id="SSF51735">
    <property type="entry name" value="NAD(P)-binding Rossmann-fold domains"/>
    <property type="match status" value="1"/>
</dbReference>
<dbReference type="EMBL" id="SRLE01000041">
    <property type="protein sequence ID" value="TGD70389.1"/>
    <property type="molecule type" value="Genomic_DNA"/>
</dbReference>
<organism evidence="7 8">
    <name type="scientific">Mangrovimicrobium sediminis</name>
    <dbReference type="NCBI Taxonomy" id="2562682"/>
    <lineage>
        <taxon>Bacteria</taxon>
        <taxon>Pseudomonadati</taxon>
        <taxon>Pseudomonadota</taxon>
        <taxon>Gammaproteobacteria</taxon>
        <taxon>Cellvibrionales</taxon>
        <taxon>Halieaceae</taxon>
        <taxon>Mangrovimicrobium</taxon>
    </lineage>
</organism>
<proteinExistence type="inferred from homology"/>
<dbReference type="Gene3D" id="3.90.180.10">
    <property type="entry name" value="Medium-chain alcohol dehydrogenases, catalytic domain"/>
    <property type="match status" value="1"/>
</dbReference>
<keyword evidence="8" id="KW-1185">Reference proteome</keyword>
<accession>A0A4Z0LT23</accession>
<dbReference type="InterPro" id="IPR011032">
    <property type="entry name" value="GroES-like_sf"/>
</dbReference>
<protein>
    <submittedName>
        <fullName evidence="7">NAD(P)-dependent alcohol dehydrogenase</fullName>
    </submittedName>
</protein>
<dbReference type="PANTHER" id="PTHR43350:SF17">
    <property type="entry name" value="NAD-DEPENDENT ALCOHOL DEHYDROGENASE"/>
    <property type="match status" value="1"/>
</dbReference>
<name>A0A4Z0LT23_9GAMM</name>
<evidence type="ECO:0000313" key="8">
    <source>
        <dbReference type="Proteomes" id="UP000298050"/>
    </source>
</evidence>
<keyword evidence="5" id="KW-0560">Oxidoreductase</keyword>
<dbReference type="RefSeq" id="WP_135446665.1">
    <property type="nucleotide sequence ID" value="NZ_SRLE01000041.1"/>
</dbReference>
<dbReference type="OrthoDB" id="9771084at2"/>
<dbReference type="InterPro" id="IPR013149">
    <property type="entry name" value="ADH-like_C"/>
</dbReference>
<dbReference type="Proteomes" id="UP000298050">
    <property type="component" value="Unassembled WGS sequence"/>
</dbReference>
<dbReference type="InterPro" id="IPR036291">
    <property type="entry name" value="NAD(P)-bd_dom_sf"/>
</dbReference>
<comment type="similarity">
    <text evidence="2">Belongs to the zinc-containing alcohol dehydrogenase family.</text>
</comment>
<dbReference type="SUPFAM" id="SSF50129">
    <property type="entry name" value="GroES-like"/>
    <property type="match status" value="1"/>
</dbReference>
<evidence type="ECO:0000256" key="4">
    <source>
        <dbReference type="ARBA" id="ARBA00022833"/>
    </source>
</evidence>